<dbReference type="PANTHER" id="PTHR11963:SF23">
    <property type="entry name" value="CYTOSOL AMINOPEPTIDASE"/>
    <property type="match status" value="1"/>
</dbReference>
<evidence type="ECO:0000256" key="5">
    <source>
        <dbReference type="ARBA" id="ARBA00022438"/>
    </source>
</evidence>
<evidence type="ECO:0000313" key="9">
    <source>
        <dbReference type="EMBL" id="CAK9200269.1"/>
    </source>
</evidence>
<dbReference type="PRINTS" id="PR00481">
    <property type="entry name" value="LAMNOPPTDASE"/>
</dbReference>
<comment type="similarity">
    <text evidence="3">Belongs to the peptidase M17 family.</text>
</comment>
<keyword evidence="10" id="KW-1185">Reference proteome</keyword>
<dbReference type="SUPFAM" id="SSF53187">
    <property type="entry name" value="Zn-dependent exopeptidases"/>
    <property type="match status" value="1"/>
</dbReference>
<keyword evidence="5" id="KW-0031">Aminopeptidase</keyword>
<dbReference type="InterPro" id="IPR008283">
    <property type="entry name" value="Peptidase_M17_N"/>
</dbReference>
<evidence type="ECO:0000256" key="2">
    <source>
        <dbReference type="ARBA" id="ARBA00001585"/>
    </source>
</evidence>
<dbReference type="InterPro" id="IPR043472">
    <property type="entry name" value="Macro_dom-like"/>
</dbReference>
<gene>
    <name evidence="9" type="ORF">CSSPTR1EN2_LOCUS5352</name>
</gene>
<protein>
    <recommendedName>
        <fullName evidence="8">Cytosol aminopeptidase domain-containing protein</fullName>
    </recommendedName>
</protein>
<name>A0ABP0TNA6_9BRYO</name>
<dbReference type="InterPro" id="IPR000819">
    <property type="entry name" value="Peptidase_M17_C"/>
</dbReference>
<dbReference type="HAMAP" id="MF_00181">
    <property type="entry name" value="Cytosol_peptidase_M17"/>
    <property type="match status" value="1"/>
</dbReference>
<dbReference type="InterPro" id="IPR023042">
    <property type="entry name" value="Peptidase_M17_leu_NH2_pept"/>
</dbReference>
<dbReference type="PANTHER" id="PTHR11963">
    <property type="entry name" value="LEUCINE AMINOPEPTIDASE-RELATED"/>
    <property type="match status" value="1"/>
</dbReference>
<evidence type="ECO:0000256" key="4">
    <source>
        <dbReference type="ARBA" id="ARBA00011867"/>
    </source>
</evidence>
<comment type="subunit">
    <text evidence="4">Homohexamer (dimer of homotrimers).</text>
</comment>
<dbReference type="PROSITE" id="PS00631">
    <property type="entry name" value="CYTOSOL_AP"/>
    <property type="match status" value="1"/>
</dbReference>
<dbReference type="NCBIfam" id="NF002076">
    <property type="entry name" value="PRK00913.2-3"/>
    <property type="match status" value="1"/>
</dbReference>
<keyword evidence="6" id="KW-0645">Protease</keyword>
<sequence length="534" mass="56136">MKKGTTKALHTSEVGLTKPGPAVIPKIDVQASEVDVEKWKGDILVLGVFEGSLEKNKQGEFENAELRKLDEFVGGLLKEITSEEDFTGKPGQSSFARLAGYGFKRVGLVGLGKVEASESSTKPWKSLGESVATASKTSQAHSVAILLLTGSAQLSENTKVAAASAITSGLVLGSFEDTRFRSEYKSSALEKVELIGLGVGKELQDQISRTVYQSAGVILARQLVNSPANVLTPSVLADEAENIAAAHDDVLLAKILDKEECEALKMGAYLGVAAASTNPPKFIHLRYTPPSGDVKTKLAIVGKGLTFDSGGYNIKTGPGCMIEVMKFDMGGAAAVFGAAKAIATIKPPGVEVNFIVAACENMISGGGMRPGDILTASNGKTIEVNNTDAEGRLTLADALIYAGQLKVDKIVDLATLTGACIIALGTDIGGMFTPSDALAEELSAASKKAGEKLWRMPMEEGYWEMMKSNIADMVNTGARAAGSITAALFLKQFVDEKLPWAHLDIAGPVWKDKTGGTGFAVTTLVEWVSKNSSA</sequence>
<dbReference type="Pfam" id="PF00883">
    <property type="entry name" value="Peptidase_M17"/>
    <property type="match status" value="1"/>
</dbReference>
<accession>A0ABP0TNA6</accession>
<keyword evidence="7" id="KW-0378">Hydrolase</keyword>
<evidence type="ECO:0000256" key="7">
    <source>
        <dbReference type="ARBA" id="ARBA00022801"/>
    </source>
</evidence>
<dbReference type="Gene3D" id="3.40.630.10">
    <property type="entry name" value="Zn peptidases"/>
    <property type="match status" value="1"/>
</dbReference>
<dbReference type="SUPFAM" id="SSF52949">
    <property type="entry name" value="Macro domain-like"/>
    <property type="match status" value="1"/>
</dbReference>
<dbReference type="Pfam" id="PF02789">
    <property type="entry name" value="Peptidase_M17_N"/>
    <property type="match status" value="1"/>
</dbReference>
<evidence type="ECO:0000259" key="8">
    <source>
        <dbReference type="PROSITE" id="PS00631"/>
    </source>
</evidence>
<organism evidence="9 10">
    <name type="scientific">Sphagnum troendelagicum</name>
    <dbReference type="NCBI Taxonomy" id="128251"/>
    <lineage>
        <taxon>Eukaryota</taxon>
        <taxon>Viridiplantae</taxon>
        <taxon>Streptophyta</taxon>
        <taxon>Embryophyta</taxon>
        <taxon>Bryophyta</taxon>
        <taxon>Sphagnophytina</taxon>
        <taxon>Sphagnopsida</taxon>
        <taxon>Sphagnales</taxon>
        <taxon>Sphagnaceae</taxon>
        <taxon>Sphagnum</taxon>
    </lineage>
</organism>
<dbReference type="Gene3D" id="3.40.220.10">
    <property type="entry name" value="Leucine Aminopeptidase, subunit E, domain 1"/>
    <property type="match status" value="1"/>
</dbReference>
<comment type="catalytic activity">
    <reaction evidence="1">
        <text>Release of an N-terminal amino acid, Xaa-|-Yaa-, in which Xaa is preferably Leu, but may be other amino acids including Pro although not Arg or Lys, and Yaa may be Pro. Amino acid amides and methyl esters are also readily hydrolyzed, but rates on arylamides are exceedingly low.</text>
        <dbReference type="EC" id="3.4.11.1"/>
    </reaction>
</comment>
<evidence type="ECO:0000256" key="1">
    <source>
        <dbReference type="ARBA" id="ARBA00000135"/>
    </source>
</evidence>
<proteinExistence type="inferred from homology"/>
<dbReference type="InterPro" id="IPR011356">
    <property type="entry name" value="Leucine_aapep/pepB"/>
</dbReference>
<feature type="domain" description="Cytosol aminopeptidase" evidence="8">
    <location>
        <begin position="386"/>
        <end position="393"/>
    </location>
</feature>
<evidence type="ECO:0000256" key="6">
    <source>
        <dbReference type="ARBA" id="ARBA00022670"/>
    </source>
</evidence>
<dbReference type="EMBL" id="OZ019904">
    <property type="protein sequence ID" value="CAK9200269.1"/>
    <property type="molecule type" value="Genomic_DNA"/>
</dbReference>
<reference evidence="9" key="1">
    <citation type="submission" date="2024-02" db="EMBL/GenBank/DDBJ databases">
        <authorList>
            <consortium name="ELIXIR-Norway"/>
            <consortium name="Elixir Norway"/>
        </authorList>
    </citation>
    <scope>NUCLEOTIDE SEQUENCE</scope>
</reference>
<dbReference type="Proteomes" id="UP001497512">
    <property type="component" value="Chromosome 12"/>
</dbReference>
<dbReference type="CDD" id="cd00433">
    <property type="entry name" value="Peptidase_M17"/>
    <property type="match status" value="1"/>
</dbReference>
<comment type="catalytic activity">
    <reaction evidence="2">
        <text>Release of N-terminal proline from a peptide.</text>
        <dbReference type="EC" id="3.4.11.5"/>
    </reaction>
</comment>
<evidence type="ECO:0000256" key="3">
    <source>
        <dbReference type="ARBA" id="ARBA00009528"/>
    </source>
</evidence>
<evidence type="ECO:0000313" key="10">
    <source>
        <dbReference type="Proteomes" id="UP001497512"/>
    </source>
</evidence>